<keyword evidence="2" id="KW-0472">Membrane</keyword>
<evidence type="ECO:0000256" key="2">
    <source>
        <dbReference type="SAM" id="Phobius"/>
    </source>
</evidence>
<evidence type="ECO:0000313" key="3">
    <source>
        <dbReference type="EMBL" id="WAS94153.1"/>
    </source>
</evidence>
<dbReference type="Proteomes" id="UP001164459">
    <property type="component" value="Chromosome"/>
</dbReference>
<name>A0ABY7H4E3_9BACT</name>
<evidence type="ECO:0000313" key="4">
    <source>
        <dbReference type="Proteomes" id="UP001164459"/>
    </source>
</evidence>
<feature type="transmembrane region" description="Helical" evidence="2">
    <location>
        <begin position="20"/>
        <end position="41"/>
    </location>
</feature>
<dbReference type="RefSeq" id="WP_269036490.1">
    <property type="nucleotide sequence ID" value="NZ_CP114040.1"/>
</dbReference>
<protein>
    <submittedName>
        <fullName evidence="3">Uncharacterized protein</fullName>
    </submittedName>
</protein>
<dbReference type="EMBL" id="CP114040">
    <property type="protein sequence ID" value="WAS94153.1"/>
    <property type="molecule type" value="Genomic_DNA"/>
</dbReference>
<feature type="region of interest" description="Disordered" evidence="1">
    <location>
        <begin position="49"/>
        <end position="124"/>
    </location>
</feature>
<keyword evidence="2" id="KW-1133">Transmembrane helix</keyword>
<sequence>MSEPGPKPATANQPEPAQGGALWALIVGGAILVVAALLIFWPGGDAASGTAGAGKGKVSGGQQASLAQGGGEPTAQALGVGAREYDPNRAGGKARVNPALLPVGPKSDSLAPPKKPKPEPTSFPSASAEIAYWEKKLDIARKELAQRTVFLERMKKVKENARTSDQIELAERRGVIVEKNYTDQKKLVEDLEQKVAGLKEKQRQSGL</sequence>
<gene>
    <name evidence="3" type="ORF">O0S08_49150</name>
</gene>
<organism evidence="3 4">
    <name type="scientific">Nannocystis punicea</name>
    <dbReference type="NCBI Taxonomy" id="2995304"/>
    <lineage>
        <taxon>Bacteria</taxon>
        <taxon>Pseudomonadati</taxon>
        <taxon>Myxococcota</taxon>
        <taxon>Polyangia</taxon>
        <taxon>Nannocystales</taxon>
        <taxon>Nannocystaceae</taxon>
        <taxon>Nannocystis</taxon>
    </lineage>
</organism>
<accession>A0ABY7H4E3</accession>
<keyword evidence="2" id="KW-0812">Transmembrane</keyword>
<evidence type="ECO:0000256" key="1">
    <source>
        <dbReference type="SAM" id="MobiDB-lite"/>
    </source>
</evidence>
<reference evidence="3" key="1">
    <citation type="submission" date="2022-11" db="EMBL/GenBank/DDBJ databases">
        <title>Minimal conservation of predation-associated metabolite biosynthetic gene clusters underscores biosynthetic potential of Myxococcota including descriptions for ten novel species: Archangium lansinium sp. nov., Myxococcus landrumus sp. nov., Nannocystis bai.</title>
        <authorList>
            <person name="Ahearne A."/>
            <person name="Stevens C."/>
            <person name="Dowd S."/>
        </authorList>
    </citation>
    <scope>NUCLEOTIDE SEQUENCE</scope>
    <source>
        <strain evidence="3">Fl3</strain>
    </source>
</reference>
<keyword evidence="4" id="KW-1185">Reference proteome</keyword>
<proteinExistence type="predicted"/>